<dbReference type="InterPro" id="IPR055170">
    <property type="entry name" value="GFO_IDH_MocA-like_dom"/>
</dbReference>
<dbReference type="Pfam" id="PF22725">
    <property type="entry name" value="GFO_IDH_MocA_C3"/>
    <property type="match status" value="1"/>
</dbReference>
<comment type="caution">
    <text evidence="4">The sequence shown here is derived from an EMBL/GenBank/DDBJ whole genome shotgun (WGS) entry which is preliminary data.</text>
</comment>
<feature type="domain" description="GFO/IDH/MocA-like oxidoreductase" evidence="3">
    <location>
        <begin position="151"/>
        <end position="263"/>
    </location>
</feature>
<evidence type="ECO:0000256" key="1">
    <source>
        <dbReference type="ARBA" id="ARBA00010928"/>
    </source>
</evidence>
<evidence type="ECO:0000313" key="5">
    <source>
        <dbReference type="Proteomes" id="UP000886595"/>
    </source>
</evidence>
<dbReference type="InterPro" id="IPR000683">
    <property type="entry name" value="Gfo/Idh/MocA-like_OxRdtase_N"/>
</dbReference>
<gene>
    <name evidence="4" type="ORF">Bca52824_033150</name>
</gene>
<protein>
    <recommendedName>
        <fullName evidence="6">Gfo/Idh/MocA-like oxidoreductase N-terminal domain-containing protein</fullName>
    </recommendedName>
</protein>
<accession>A0A8X7V6U4</accession>
<evidence type="ECO:0000313" key="4">
    <source>
        <dbReference type="EMBL" id="KAG2304499.1"/>
    </source>
</evidence>
<dbReference type="PANTHER" id="PTHR46368:SF11">
    <property type="entry name" value="GENOME ASSEMBLY, CHROMOSOME: A09"/>
    <property type="match status" value="1"/>
</dbReference>
<evidence type="ECO:0008006" key="6">
    <source>
        <dbReference type="Google" id="ProtNLM"/>
    </source>
</evidence>
<sequence length="352" mass="38390">MADDSQIRIGVFSCTNIVRKVSRAINLAPNATVSAIASISNSIDETKSFAASNNFPPTAKIHGSYESLIEDPDVDAVYFPIPASLHVEWAIRAARNGKHILLDKPVALNVYEFDQIVEACEANGIQFMDGTQWIHNPRTAKIKEFLTDPVSFGQLKSVQSCFSFAANENFLKNDIRVKPGLDGLGALGDAGWYTVQASLLANSFRLPKTVTALPGHVLNDAGIVLSCGALLDWEEGVTATIYCSFLANVTMELTAIGTKGTLRVHDFVIPFQETEASFTTSTISLSEHKIVNEIPQEACMVIEFARLVGEIKNRGAKPDGFWLNFSRKTQVIVDAVKESIDNNLEPILVSGR</sequence>
<evidence type="ECO:0000259" key="3">
    <source>
        <dbReference type="Pfam" id="PF22725"/>
    </source>
</evidence>
<dbReference type="EMBL" id="JAAMPC010000007">
    <property type="protein sequence ID" value="KAG2304499.1"/>
    <property type="molecule type" value="Genomic_DNA"/>
</dbReference>
<name>A0A8X7V6U4_BRACI</name>
<dbReference type="Proteomes" id="UP000886595">
    <property type="component" value="Unassembled WGS sequence"/>
</dbReference>
<organism evidence="4 5">
    <name type="scientific">Brassica carinata</name>
    <name type="common">Ethiopian mustard</name>
    <name type="synonym">Abyssinian cabbage</name>
    <dbReference type="NCBI Taxonomy" id="52824"/>
    <lineage>
        <taxon>Eukaryota</taxon>
        <taxon>Viridiplantae</taxon>
        <taxon>Streptophyta</taxon>
        <taxon>Embryophyta</taxon>
        <taxon>Tracheophyta</taxon>
        <taxon>Spermatophyta</taxon>
        <taxon>Magnoliopsida</taxon>
        <taxon>eudicotyledons</taxon>
        <taxon>Gunneridae</taxon>
        <taxon>Pentapetalae</taxon>
        <taxon>rosids</taxon>
        <taxon>malvids</taxon>
        <taxon>Brassicales</taxon>
        <taxon>Brassicaceae</taxon>
        <taxon>Brassiceae</taxon>
        <taxon>Brassica</taxon>
    </lineage>
</organism>
<dbReference type="InterPro" id="IPR036291">
    <property type="entry name" value="NAD(P)-bd_dom_sf"/>
</dbReference>
<dbReference type="PANTHER" id="PTHR46368">
    <property type="match status" value="1"/>
</dbReference>
<dbReference type="AlphaFoldDB" id="A0A8X7V6U4"/>
<dbReference type="GO" id="GO:0000166">
    <property type="term" value="F:nucleotide binding"/>
    <property type="evidence" value="ECO:0007669"/>
    <property type="project" value="InterPro"/>
</dbReference>
<dbReference type="OrthoDB" id="2129491at2759"/>
<dbReference type="Gene3D" id="3.40.50.720">
    <property type="entry name" value="NAD(P)-binding Rossmann-like Domain"/>
    <property type="match status" value="1"/>
</dbReference>
<evidence type="ECO:0000259" key="2">
    <source>
        <dbReference type="Pfam" id="PF01408"/>
    </source>
</evidence>
<comment type="similarity">
    <text evidence="1">Belongs to the Gfo/Idh/MocA family.</text>
</comment>
<keyword evidence="5" id="KW-1185">Reference proteome</keyword>
<dbReference type="SUPFAM" id="SSF55347">
    <property type="entry name" value="Glyceraldehyde-3-phosphate dehydrogenase-like, C-terminal domain"/>
    <property type="match status" value="1"/>
</dbReference>
<dbReference type="SUPFAM" id="SSF51735">
    <property type="entry name" value="NAD(P)-binding Rossmann-fold domains"/>
    <property type="match status" value="1"/>
</dbReference>
<feature type="domain" description="Gfo/Idh/MocA-like oxidoreductase N-terminal" evidence="2">
    <location>
        <begin position="8"/>
        <end position="128"/>
    </location>
</feature>
<dbReference type="Gene3D" id="3.30.360.10">
    <property type="entry name" value="Dihydrodipicolinate Reductase, domain 2"/>
    <property type="match status" value="1"/>
</dbReference>
<reference evidence="4 5" key="1">
    <citation type="submission" date="2020-02" db="EMBL/GenBank/DDBJ databases">
        <authorList>
            <person name="Ma Q."/>
            <person name="Huang Y."/>
            <person name="Song X."/>
            <person name="Pei D."/>
        </authorList>
    </citation>
    <scope>NUCLEOTIDE SEQUENCE [LARGE SCALE GENOMIC DNA]</scope>
    <source>
        <strain evidence="4">Sxm20200214</strain>
        <tissue evidence="4">Leaf</tissue>
    </source>
</reference>
<proteinExistence type="inferred from homology"/>
<dbReference type="Pfam" id="PF01408">
    <property type="entry name" value="GFO_IDH_MocA"/>
    <property type="match status" value="1"/>
</dbReference>